<keyword evidence="13" id="KW-1185">Reference proteome</keyword>
<dbReference type="GO" id="GO:0016020">
    <property type="term" value="C:membrane"/>
    <property type="evidence" value="ECO:0007669"/>
    <property type="project" value="UniProtKB-SubCell"/>
</dbReference>
<dbReference type="PROSITE" id="PS00237">
    <property type="entry name" value="G_PROTEIN_RECEP_F1_1"/>
    <property type="match status" value="1"/>
</dbReference>
<dbReference type="Gene3D" id="1.20.1070.10">
    <property type="entry name" value="Rhodopsin 7-helix transmembrane proteins"/>
    <property type="match status" value="1"/>
</dbReference>
<dbReference type="SMART" id="SM01381">
    <property type="entry name" value="7TM_GPCR_Srsx"/>
    <property type="match status" value="1"/>
</dbReference>
<comment type="subcellular location">
    <subcellularLocation>
        <location evidence="1">Membrane</location>
        <topology evidence="1">Multi-pass membrane protein</topology>
    </subcellularLocation>
</comment>
<keyword evidence="3 9" id="KW-0812">Transmembrane</keyword>
<dbReference type="PANTHER" id="PTHR24243">
    <property type="entry name" value="G-PROTEIN COUPLED RECEPTOR"/>
    <property type="match status" value="1"/>
</dbReference>
<evidence type="ECO:0000256" key="5">
    <source>
        <dbReference type="ARBA" id="ARBA00023040"/>
    </source>
</evidence>
<feature type="transmembrane region" description="Helical" evidence="10">
    <location>
        <begin position="86"/>
        <end position="106"/>
    </location>
</feature>
<organism evidence="12 13">
    <name type="scientific">Desmophyllum pertusum</name>
    <dbReference type="NCBI Taxonomy" id="174260"/>
    <lineage>
        <taxon>Eukaryota</taxon>
        <taxon>Metazoa</taxon>
        <taxon>Cnidaria</taxon>
        <taxon>Anthozoa</taxon>
        <taxon>Hexacorallia</taxon>
        <taxon>Scleractinia</taxon>
        <taxon>Caryophylliina</taxon>
        <taxon>Caryophylliidae</taxon>
        <taxon>Desmophyllum</taxon>
    </lineage>
</organism>
<dbReference type="PRINTS" id="PR00237">
    <property type="entry name" value="GPCRRHODOPSN"/>
</dbReference>
<feature type="transmembrane region" description="Helical" evidence="10">
    <location>
        <begin position="12"/>
        <end position="32"/>
    </location>
</feature>
<feature type="transmembrane region" description="Helical" evidence="10">
    <location>
        <begin position="254"/>
        <end position="272"/>
    </location>
</feature>
<evidence type="ECO:0000256" key="8">
    <source>
        <dbReference type="ARBA" id="ARBA00023224"/>
    </source>
</evidence>
<evidence type="ECO:0000256" key="2">
    <source>
        <dbReference type="ARBA" id="ARBA00010663"/>
    </source>
</evidence>
<dbReference type="InterPro" id="IPR000611">
    <property type="entry name" value="NPY_rcpt"/>
</dbReference>
<evidence type="ECO:0000256" key="10">
    <source>
        <dbReference type="SAM" id="Phobius"/>
    </source>
</evidence>
<keyword evidence="5 9" id="KW-0297">G-protein coupled receptor</keyword>
<sequence>MEARTVDIVLLPFYILIVIAGIFGNSLFITVVRKRRSMYTTTNFLLANVAVSDIISLVFCVPGFVLRFFEHPRGSIGSFLCKFVTMHHIAGITLLVSGLTLTVISVERYNALLRPMDLRLKLEKRRVAIAICLIWGVSIAFVLPLFIEQKYMDEFKACYMDWKNSASQVYWALLATTVGISLSIMTFCYFQIVKALYFENILPPNENSAEQDTKDKQKIITILITVTVLFFICFLPFIIVSAVSISTKSVLYKLSYFLVYTSCCVNPVVYIFQSANYRTGLRDLWKKRPSRQRERSLES</sequence>
<evidence type="ECO:0000313" key="13">
    <source>
        <dbReference type="Proteomes" id="UP001163046"/>
    </source>
</evidence>
<evidence type="ECO:0000256" key="4">
    <source>
        <dbReference type="ARBA" id="ARBA00022989"/>
    </source>
</evidence>
<evidence type="ECO:0000256" key="7">
    <source>
        <dbReference type="ARBA" id="ARBA00023170"/>
    </source>
</evidence>
<keyword evidence="7 9" id="KW-0675">Receptor</keyword>
<dbReference type="CDD" id="cd00637">
    <property type="entry name" value="7tm_classA_rhodopsin-like"/>
    <property type="match status" value="1"/>
</dbReference>
<evidence type="ECO:0000256" key="1">
    <source>
        <dbReference type="ARBA" id="ARBA00004141"/>
    </source>
</evidence>
<evidence type="ECO:0000256" key="9">
    <source>
        <dbReference type="RuleBase" id="RU000688"/>
    </source>
</evidence>
<dbReference type="SUPFAM" id="SSF81321">
    <property type="entry name" value="Family A G protein-coupled receptor-like"/>
    <property type="match status" value="1"/>
</dbReference>
<feature type="domain" description="G-protein coupled receptors family 1 profile" evidence="11">
    <location>
        <begin position="24"/>
        <end position="270"/>
    </location>
</feature>
<gene>
    <name evidence="12" type="ORF">OS493_024770</name>
</gene>
<dbReference type="AlphaFoldDB" id="A0A9X0CWH6"/>
<dbReference type="InterPro" id="IPR000276">
    <property type="entry name" value="GPCR_Rhodpsn"/>
</dbReference>
<accession>A0A9X0CWH6</accession>
<keyword evidence="4 10" id="KW-1133">Transmembrane helix</keyword>
<feature type="transmembrane region" description="Helical" evidence="10">
    <location>
        <begin position="44"/>
        <end position="66"/>
    </location>
</feature>
<dbReference type="PANTHER" id="PTHR24243:SF208">
    <property type="entry name" value="PYROKININ-1 RECEPTOR"/>
    <property type="match status" value="1"/>
</dbReference>
<dbReference type="PROSITE" id="PS50262">
    <property type="entry name" value="G_PROTEIN_RECEP_F1_2"/>
    <property type="match status" value="1"/>
</dbReference>
<dbReference type="Pfam" id="PF00001">
    <property type="entry name" value="7tm_1"/>
    <property type="match status" value="1"/>
</dbReference>
<comment type="similarity">
    <text evidence="2 9">Belongs to the G-protein coupled receptor 1 family.</text>
</comment>
<dbReference type="InterPro" id="IPR017452">
    <property type="entry name" value="GPCR_Rhodpsn_7TM"/>
</dbReference>
<dbReference type="Proteomes" id="UP001163046">
    <property type="component" value="Unassembled WGS sequence"/>
</dbReference>
<dbReference type="EMBL" id="MU826369">
    <property type="protein sequence ID" value="KAJ7378105.1"/>
    <property type="molecule type" value="Genomic_DNA"/>
</dbReference>
<name>A0A9X0CWH6_9CNID</name>
<reference evidence="12" key="1">
    <citation type="submission" date="2023-01" db="EMBL/GenBank/DDBJ databases">
        <title>Genome assembly of the deep-sea coral Lophelia pertusa.</title>
        <authorList>
            <person name="Herrera S."/>
            <person name="Cordes E."/>
        </authorList>
    </citation>
    <scope>NUCLEOTIDE SEQUENCE</scope>
    <source>
        <strain evidence="12">USNM1676648</strain>
        <tissue evidence="12">Polyp</tissue>
    </source>
</reference>
<proteinExistence type="inferred from homology"/>
<feature type="transmembrane region" description="Helical" evidence="10">
    <location>
        <begin position="127"/>
        <end position="147"/>
    </location>
</feature>
<keyword evidence="6 10" id="KW-0472">Membrane</keyword>
<protein>
    <recommendedName>
        <fullName evidence="11">G-protein coupled receptors family 1 profile domain-containing protein</fullName>
    </recommendedName>
</protein>
<comment type="caution">
    <text evidence="12">The sequence shown here is derived from an EMBL/GenBank/DDBJ whole genome shotgun (WGS) entry which is preliminary data.</text>
</comment>
<keyword evidence="8 9" id="KW-0807">Transducer</keyword>
<evidence type="ECO:0000313" key="12">
    <source>
        <dbReference type="EMBL" id="KAJ7378105.1"/>
    </source>
</evidence>
<feature type="transmembrane region" description="Helical" evidence="10">
    <location>
        <begin position="169"/>
        <end position="190"/>
    </location>
</feature>
<evidence type="ECO:0000256" key="6">
    <source>
        <dbReference type="ARBA" id="ARBA00023136"/>
    </source>
</evidence>
<feature type="transmembrane region" description="Helical" evidence="10">
    <location>
        <begin position="219"/>
        <end position="242"/>
    </location>
</feature>
<evidence type="ECO:0000259" key="11">
    <source>
        <dbReference type="PROSITE" id="PS50262"/>
    </source>
</evidence>
<dbReference type="GO" id="GO:0004983">
    <property type="term" value="F:neuropeptide Y receptor activity"/>
    <property type="evidence" value="ECO:0007669"/>
    <property type="project" value="InterPro"/>
</dbReference>
<dbReference type="PRINTS" id="PR01012">
    <property type="entry name" value="NRPEPTIDEYR"/>
</dbReference>
<dbReference type="OrthoDB" id="9046662at2759"/>
<evidence type="ECO:0000256" key="3">
    <source>
        <dbReference type="ARBA" id="ARBA00022692"/>
    </source>
</evidence>